<evidence type="ECO:0000256" key="5">
    <source>
        <dbReference type="SAM" id="Phobius"/>
    </source>
</evidence>
<dbReference type="PANTHER" id="PTHR23112:SF36">
    <property type="entry name" value="SI:DKEY-30C15.2 PROTEIN"/>
    <property type="match status" value="1"/>
</dbReference>
<feature type="transmembrane region" description="Helical" evidence="5">
    <location>
        <begin position="29"/>
        <end position="50"/>
    </location>
</feature>
<dbReference type="Gene3D" id="1.20.1070.10">
    <property type="entry name" value="Rhodopsin 7-helix transmembrane proteins"/>
    <property type="match status" value="1"/>
</dbReference>
<dbReference type="GO" id="GO:0005886">
    <property type="term" value="C:plasma membrane"/>
    <property type="evidence" value="ECO:0007669"/>
    <property type="project" value="TreeGrafter"/>
</dbReference>
<keyword evidence="7" id="KW-1185">Reference proteome</keyword>
<feature type="transmembrane region" description="Helical" evidence="5">
    <location>
        <begin position="146"/>
        <end position="166"/>
    </location>
</feature>
<dbReference type="Proteomes" id="UP000808372">
    <property type="component" value="Chromosome 9"/>
</dbReference>
<dbReference type="KEGG" id="snh:120053255"/>
<dbReference type="InterPro" id="IPR017452">
    <property type="entry name" value="GPCR_Rhodpsn_7TM"/>
</dbReference>
<reference evidence="8" key="1">
    <citation type="submission" date="2025-08" db="UniProtKB">
        <authorList>
            <consortium name="RefSeq"/>
        </authorList>
    </citation>
    <scope>IDENTIFICATION</scope>
    <source>
        <tissue evidence="8">White muscle</tissue>
    </source>
</reference>
<evidence type="ECO:0000313" key="7">
    <source>
        <dbReference type="Proteomes" id="UP000808372"/>
    </source>
</evidence>
<sequence length="362" mass="40994">MHGIPEGTFLHLSRAAGLFVVQITGLSTVYLVSLSVSLIGSFSVLVVSIARRRHLQEQVQPLVQLAVADLLAAATLMFTNAMNETDSFTDSVLICKHLLPLSLSLFQTFYCVSFLLVVVYAWESKHAVEGWRERPREEESQCRRRVVVLPVYTLVWFTPLVMYFAYTMSLVLTTADLVPAGHGTANNSEVSTYCTSCILFLHVWSDHCSDIEQIHDMFMRCFLFFSVILVLVCCTVVYYKVDSLYRRYGEGLFPVEGDARSRKRLRGVFSTVRYMIVVIIFCWTPALLLVVLSVMPDIPKEKLFPLYVIQAVTVSLQGCLNSVVYAWRRPNFRDAVLGERMPLLSQDAPLSFFDESLRGPPE</sequence>
<dbReference type="PROSITE" id="PS50262">
    <property type="entry name" value="G_PROTEIN_RECEP_F1_2"/>
    <property type="match status" value="1"/>
</dbReference>
<dbReference type="GO" id="GO:0007189">
    <property type="term" value="P:adenylate cyclase-activating G protein-coupled receptor signaling pathway"/>
    <property type="evidence" value="ECO:0007669"/>
    <property type="project" value="TreeGrafter"/>
</dbReference>
<evidence type="ECO:0000256" key="4">
    <source>
        <dbReference type="ARBA" id="ARBA00023136"/>
    </source>
</evidence>
<dbReference type="RefSeq" id="XP_038856327.1">
    <property type="nucleotide sequence ID" value="XM_039000399.1"/>
</dbReference>
<dbReference type="AlphaFoldDB" id="A0A8U1BNG3"/>
<dbReference type="PANTHER" id="PTHR23112">
    <property type="entry name" value="G PROTEIN-COUPLED RECEPTOR 157-RELATED"/>
    <property type="match status" value="1"/>
</dbReference>
<evidence type="ECO:0000313" key="8">
    <source>
        <dbReference type="RefSeq" id="XP_038856327.1"/>
    </source>
</evidence>
<name>A0A8U1BNG3_SALNM</name>
<feature type="transmembrane region" description="Helical" evidence="5">
    <location>
        <begin position="217"/>
        <end position="239"/>
    </location>
</feature>
<feature type="transmembrane region" description="Helical" evidence="5">
    <location>
        <begin position="307"/>
        <end position="327"/>
    </location>
</feature>
<feature type="transmembrane region" description="Helical" evidence="5">
    <location>
        <begin position="272"/>
        <end position="295"/>
    </location>
</feature>
<dbReference type="Pfam" id="PF10320">
    <property type="entry name" value="7TM_GPCR_Srsx"/>
    <property type="match status" value="1"/>
</dbReference>
<gene>
    <name evidence="8" type="primary">si:dkey-30c15.2</name>
</gene>
<dbReference type="PRINTS" id="PR00237">
    <property type="entry name" value="GPCRRHODOPSN"/>
</dbReference>
<protein>
    <submittedName>
        <fullName evidence="8">Transmembrane protein 116</fullName>
    </submittedName>
</protein>
<dbReference type="InterPro" id="IPR019424">
    <property type="entry name" value="7TM_GPCR_Srsx"/>
</dbReference>
<feature type="domain" description="G-protein coupled receptors family 1 profile" evidence="6">
    <location>
        <begin position="40"/>
        <end position="325"/>
    </location>
</feature>
<dbReference type="GeneID" id="120053255"/>
<evidence type="ECO:0000259" key="6">
    <source>
        <dbReference type="PROSITE" id="PS50262"/>
    </source>
</evidence>
<organism evidence="7 8">
    <name type="scientific">Salvelinus namaycush</name>
    <name type="common">Lake trout</name>
    <name type="synonym">Salmo namaycush</name>
    <dbReference type="NCBI Taxonomy" id="8040"/>
    <lineage>
        <taxon>Eukaryota</taxon>
        <taxon>Metazoa</taxon>
        <taxon>Chordata</taxon>
        <taxon>Craniata</taxon>
        <taxon>Vertebrata</taxon>
        <taxon>Euteleostomi</taxon>
        <taxon>Actinopterygii</taxon>
        <taxon>Neopterygii</taxon>
        <taxon>Teleostei</taxon>
        <taxon>Protacanthopterygii</taxon>
        <taxon>Salmoniformes</taxon>
        <taxon>Salmonidae</taxon>
        <taxon>Salmoninae</taxon>
        <taxon>Salvelinus</taxon>
    </lineage>
</organism>
<accession>A0A8U1BNG3</accession>
<keyword evidence="3 5" id="KW-1133">Transmembrane helix</keyword>
<dbReference type="InterPro" id="IPR000276">
    <property type="entry name" value="GPCR_Rhodpsn"/>
</dbReference>
<evidence type="ECO:0000256" key="3">
    <source>
        <dbReference type="ARBA" id="ARBA00022989"/>
    </source>
</evidence>
<keyword evidence="4 5" id="KW-0472">Membrane</keyword>
<feature type="transmembrane region" description="Helical" evidence="5">
    <location>
        <begin position="101"/>
        <end position="122"/>
    </location>
</feature>
<evidence type="ECO:0000256" key="2">
    <source>
        <dbReference type="ARBA" id="ARBA00022692"/>
    </source>
</evidence>
<dbReference type="GO" id="GO:0004930">
    <property type="term" value="F:G protein-coupled receptor activity"/>
    <property type="evidence" value="ECO:0007669"/>
    <property type="project" value="InterPro"/>
</dbReference>
<comment type="subcellular location">
    <subcellularLocation>
        <location evidence="1">Membrane</location>
        <topology evidence="1">Multi-pass membrane protein</topology>
    </subcellularLocation>
</comment>
<keyword evidence="2 5" id="KW-0812">Transmembrane</keyword>
<dbReference type="SUPFAM" id="SSF81321">
    <property type="entry name" value="Family A G protein-coupled receptor-like"/>
    <property type="match status" value="1"/>
</dbReference>
<dbReference type="CDD" id="cd00637">
    <property type="entry name" value="7tm_classA_rhodopsin-like"/>
    <property type="match status" value="1"/>
</dbReference>
<feature type="transmembrane region" description="Helical" evidence="5">
    <location>
        <begin position="62"/>
        <end position="81"/>
    </location>
</feature>
<evidence type="ECO:0000256" key="1">
    <source>
        <dbReference type="ARBA" id="ARBA00004141"/>
    </source>
</evidence>
<proteinExistence type="predicted"/>